<evidence type="ECO:0000313" key="1">
    <source>
        <dbReference type="EMBL" id="ADQ81093.1"/>
    </source>
</evidence>
<gene>
    <name evidence="1" type="ordered locus">Palpr_2964</name>
</gene>
<reference evidence="1 2" key="2">
    <citation type="journal article" date="2011" name="Stand. Genomic Sci.">
        <title>Complete genome sequence of Paludibacter propionicigenes type strain (WB4).</title>
        <authorList>
            <person name="Gronow S."/>
            <person name="Munk C."/>
            <person name="Lapidus A."/>
            <person name="Nolan M."/>
            <person name="Lucas S."/>
            <person name="Hammon N."/>
            <person name="Deshpande S."/>
            <person name="Cheng J.F."/>
            <person name="Tapia R."/>
            <person name="Han C."/>
            <person name="Goodwin L."/>
            <person name="Pitluck S."/>
            <person name="Liolios K."/>
            <person name="Ivanova N."/>
            <person name="Mavromatis K."/>
            <person name="Mikhailova N."/>
            <person name="Pati A."/>
            <person name="Chen A."/>
            <person name="Palaniappan K."/>
            <person name="Land M."/>
            <person name="Hauser L."/>
            <person name="Chang Y.J."/>
            <person name="Jeffries C.D."/>
            <person name="Brambilla E."/>
            <person name="Rohde M."/>
            <person name="Goker M."/>
            <person name="Detter J.C."/>
            <person name="Woyke T."/>
            <person name="Bristow J."/>
            <person name="Eisen J.A."/>
            <person name="Markowitz V."/>
            <person name="Hugenholtz P."/>
            <person name="Kyrpides N.C."/>
            <person name="Klenk H.P."/>
        </authorList>
    </citation>
    <scope>NUCLEOTIDE SEQUENCE [LARGE SCALE GENOMIC DNA]</scope>
    <source>
        <strain evidence="2">DSM 17365 / JCM 13257 / WB4</strain>
    </source>
</reference>
<accession>E4T0M9</accession>
<name>E4T0M9_PALPW</name>
<keyword evidence="2" id="KW-1185">Reference proteome</keyword>
<dbReference type="KEGG" id="ppn:Palpr_2964"/>
<dbReference type="HOGENOM" id="CLU_2155883_0_0_10"/>
<dbReference type="AlphaFoldDB" id="E4T0M9"/>
<reference key="1">
    <citation type="submission" date="2010-11" db="EMBL/GenBank/DDBJ databases">
        <title>The complete genome of Paludibacter propionicigenes DSM 17365.</title>
        <authorList>
            <consortium name="US DOE Joint Genome Institute (JGI-PGF)"/>
            <person name="Lucas S."/>
            <person name="Copeland A."/>
            <person name="Lapidus A."/>
            <person name="Bruce D."/>
            <person name="Goodwin L."/>
            <person name="Pitluck S."/>
            <person name="Kyrpides N."/>
            <person name="Mavromatis K."/>
            <person name="Ivanova N."/>
            <person name="Munk A.C."/>
            <person name="Brettin T."/>
            <person name="Detter J.C."/>
            <person name="Han C."/>
            <person name="Tapia R."/>
            <person name="Land M."/>
            <person name="Hauser L."/>
            <person name="Markowitz V."/>
            <person name="Cheng J.-F."/>
            <person name="Hugenholtz P."/>
            <person name="Woyke T."/>
            <person name="Wu D."/>
            <person name="Gronow S."/>
            <person name="Wellnitz S."/>
            <person name="Brambilla E."/>
            <person name="Klenk H.-P."/>
            <person name="Eisen J.A."/>
        </authorList>
    </citation>
    <scope>NUCLEOTIDE SEQUENCE</scope>
    <source>
        <strain>WB4</strain>
    </source>
</reference>
<protein>
    <submittedName>
        <fullName evidence="1">Uncharacterized protein</fullName>
    </submittedName>
</protein>
<sequence length="111" mass="13392">MKNKKYTIPIDVDEFFDFESTLIYLLNVYATDWNIPGEAIQEIIQKRDRFEYVFFHTLGGKHLLCTSFDSELYISWLEFQQKLSEFYEQYLLHNEAISDDYKMILSIHFPT</sequence>
<dbReference type="RefSeq" id="WP_013446462.1">
    <property type="nucleotide sequence ID" value="NC_014734.1"/>
</dbReference>
<dbReference type="Proteomes" id="UP000008718">
    <property type="component" value="Chromosome"/>
</dbReference>
<proteinExistence type="predicted"/>
<evidence type="ECO:0000313" key="2">
    <source>
        <dbReference type="Proteomes" id="UP000008718"/>
    </source>
</evidence>
<organism evidence="1 2">
    <name type="scientific">Paludibacter propionicigenes (strain DSM 17365 / JCM 13257 / WB4)</name>
    <dbReference type="NCBI Taxonomy" id="694427"/>
    <lineage>
        <taxon>Bacteria</taxon>
        <taxon>Pseudomonadati</taxon>
        <taxon>Bacteroidota</taxon>
        <taxon>Bacteroidia</taxon>
        <taxon>Bacteroidales</taxon>
        <taxon>Paludibacteraceae</taxon>
        <taxon>Paludibacter</taxon>
    </lineage>
</organism>
<dbReference type="EMBL" id="CP002345">
    <property type="protein sequence ID" value="ADQ81093.1"/>
    <property type="molecule type" value="Genomic_DNA"/>
</dbReference>